<reference evidence="2 3" key="1">
    <citation type="submission" date="2020-04" db="EMBL/GenBank/DDBJ databases">
        <title>Enterovirga sp. isolate from soil.</title>
        <authorList>
            <person name="Chea S."/>
            <person name="Kim D.-U."/>
        </authorList>
    </citation>
    <scope>NUCLEOTIDE SEQUENCE [LARGE SCALE GENOMIC DNA]</scope>
    <source>
        <strain evidence="2 3">DB1703</strain>
    </source>
</reference>
<feature type="signal peptide" evidence="1">
    <location>
        <begin position="1"/>
        <end position="26"/>
    </location>
</feature>
<keyword evidence="3" id="KW-1185">Reference proteome</keyword>
<keyword evidence="1" id="KW-0732">Signal</keyword>
<evidence type="ECO:0000313" key="2">
    <source>
        <dbReference type="EMBL" id="NNM72271.1"/>
    </source>
</evidence>
<dbReference type="RefSeq" id="WP_171217758.1">
    <property type="nucleotide sequence ID" value="NZ_JABEPP010000002.1"/>
</dbReference>
<dbReference type="Proteomes" id="UP000564885">
    <property type="component" value="Unassembled WGS sequence"/>
</dbReference>
<gene>
    <name evidence="2" type="ORF">HJG44_07665</name>
</gene>
<dbReference type="EMBL" id="JABEPP010000002">
    <property type="protein sequence ID" value="NNM72271.1"/>
    <property type="molecule type" value="Genomic_DNA"/>
</dbReference>
<name>A0A849I4L9_9HYPH</name>
<evidence type="ECO:0008006" key="4">
    <source>
        <dbReference type="Google" id="ProtNLM"/>
    </source>
</evidence>
<dbReference type="PROSITE" id="PS51257">
    <property type="entry name" value="PROKAR_LIPOPROTEIN"/>
    <property type="match status" value="1"/>
</dbReference>
<evidence type="ECO:0000313" key="3">
    <source>
        <dbReference type="Proteomes" id="UP000564885"/>
    </source>
</evidence>
<proteinExistence type="predicted"/>
<accession>A0A849I4L9</accession>
<protein>
    <recommendedName>
        <fullName evidence="4">Lipoprotein</fullName>
    </recommendedName>
</protein>
<evidence type="ECO:0000256" key="1">
    <source>
        <dbReference type="SAM" id="SignalP"/>
    </source>
</evidence>
<dbReference type="AlphaFoldDB" id="A0A849I4L9"/>
<organism evidence="2 3">
    <name type="scientific">Enterovirga aerilata</name>
    <dbReference type="NCBI Taxonomy" id="2730920"/>
    <lineage>
        <taxon>Bacteria</taxon>
        <taxon>Pseudomonadati</taxon>
        <taxon>Pseudomonadota</taxon>
        <taxon>Alphaproteobacteria</taxon>
        <taxon>Hyphomicrobiales</taxon>
        <taxon>Methylobacteriaceae</taxon>
        <taxon>Enterovirga</taxon>
    </lineage>
</organism>
<comment type="caution">
    <text evidence="2">The sequence shown here is derived from an EMBL/GenBank/DDBJ whole genome shotgun (WGS) entry which is preliminary data.</text>
</comment>
<feature type="chain" id="PRO_5032725874" description="Lipoprotein" evidence="1">
    <location>
        <begin position="27"/>
        <end position="79"/>
    </location>
</feature>
<sequence>MPILKLAPVLAAAGLLAGCVSSTDYAYPVTGDPVNPTPVPGYRVQCDSVPTVPNLFGDDHVTGCRQIIGPASDVVVAKG</sequence>